<dbReference type="InterPro" id="IPR001031">
    <property type="entry name" value="Thioesterase"/>
</dbReference>
<dbReference type="GO" id="GO:0008610">
    <property type="term" value="P:lipid biosynthetic process"/>
    <property type="evidence" value="ECO:0007669"/>
    <property type="project" value="TreeGrafter"/>
</dbReference>
<evidence type="ECO:0000256" key="1">
    <source>
        <dbReference type="ARBA" id="ARBA00007169"/>
    </source>
</evidence>
<dbReference type="EMBL" id="CP002040">
    <property type="protein sequence ID" value="ADH66476.1"/>
    <property type="molecule type" value="Genomic_DNA"/>
</dbReference>
<keyword evidence="2 5" id="KW-0378">Hydrolase</keyword>
<evidence type="ECO:0000313" key="6">
    <source>
        <dbReference type="Proteomes" id="UP000002219"/>
    </source>
</evidence>
<accession>D7B185</accession>
<comment type="similarity">
    <text evidence="1">Belongs to the thioesterase family.</text>
</comment>
<dbReference type="SUPFAM" id="SSF53474">
    <property type="entry name" value="alpha/beta-Hydrolases"/>
    <property type="match status" value="1"/>
</dbReference>
<dbReference type="eggNOG" id="COG3208">
    <property type="taxonomic scope" value="Bacteria"/>
</dbReference>
<evidence type="ECO:0000256" key="3">
    <source>
        <dbReference type="SAM" id="MobiDB-lite"/>
    </source>
</evidence>
<evidence type="ECO:0000259" key="4">
    <source>
        <dbReference type="SMART" id="SM00824"/>
    </source>
</evidence>
<dbReference type="HOGENOM" id="CLU_070456_1_2_11"/>
<proteinExistence type="inferred from homology"/>
<dbReference type="KEGG" id="nda:Ndas_1033"/>
<protein>
    <submittedName>
        <fullName evidence="5">Oleoyl-(Acyl-carrier-protein) hydrolase</fullName>
        <ecNumber evidence="5">3.1.2.14</ecNumber>
    </submittedName>
</protein>
<dbReference type="InterPro" id="IPR012223">
    <property type="entry name" value="TEII"/>
</dbReference>
<feature type="domain" description="Thioesterase TesA-like" evidence="4">
    <location>
        <begin position="54"/>
        <end position="273"/>
    </location>
</feature>
<organism evidence="5 6">
    <name type="scientific">Nocardiopsis dassonvillei (strain ATCC 23218 / DSM 43111 / CIP 107115 / JCM 7437 / KCTC 9190 / NBRC 14626 / NCTC 10488 / NRRL B-5397 / IMRU 509)</name>
    <name type="common">Actinomadura dassonvillei</name>
    <dbReference type="NCBI Taxonomy" id="446468"/>
    <lineage>
        <taxon>Bacteria</taxon>
        <taxon>Bacillati</taxon>
        <taxon>Actinomycetota</taxon>
        <taxon>Actinomycetes</taxon>
        <taxon>Streptosporangiales</taxon>
        <taxon>Nocardiopsidaceae</taxon>
        <taxon>Nocardiopsis</taxon>
    </lineage>
</organism>
<sequence length="291" mass="31774">MARVPTRDLRGSSDSVDLRQRDPVRKADNPMTPAPARSWLRRFRPRPGARTRLVCLPHAGGGANAYRAWAALLPSGVDLVCVQYPGREDRFGEPLVDDMATVVTAVAEELTPLLDRPYALFGHSMGSAVAYELARTLRAAGLPEPDRLFASGRRAPADAPPGRVHLADDEAIVSELVRLGGTRREVLEEPGLREAVLGYVRNDYRLVERYTPFPGPPLSCPVSVFLGDDDPEVDADLARRWSATTSGRVDVRVFAGDHFYLGPEREAVVSEVLRRLDPALAAAPGPWPSTP</sequence>
<name>D7B185_NOCDD</name>
<dbReference type="SMART" id="SM00824">
    <property type="entry name" value="PKS_TE"/>
    <property type="match status" value="1"/>
</dbReference>
<evidence type="ECO:0000313" key="5">
    <source>
        <dbReference type="EMBL" id="ADH66476.1"/>
    </source>
</evidence>
<dbReference type="STRING" id="446468.Ndas_1033"/>
<evidence type="ECO:0000256" key="2">
    <source>
        <dbReference type="ARBA" id="ARBA00022801"/>
    </source>
</evidence>
<dbReference type="Pfam" id="PF00975">
    <property type="entry name" value="Thioesterase"/>
    <property type="match status" value="1"/>
</dbReference>
<feature type="compositionally biased region" description="Basic and acidic residues" evidence="3">
    <location>
        <begin position="1"/>
        <end position="28"/>
    </location>
</feature>
<keyword evidence="6" id="KW-1185">Reference proteome</keyword>
<dbReference type="Proteomes" id="UP000002219">
    <property type="component" value="Chromosome 1"/>
</dbReference>
<dbReference type="InterPro" id="IPR029058">
    <property type="entry name" value="AB_hydrolase_fold"/>
</dbReference>
<dbReference type="GO" id="GO:0016297">
    <property type="term" value="F:fatty acyl-[ACP] hydrolase activity"/>
    <property type="evidence" value="ECO:0007669"/>
    <property type="project" value="UniProtKB-EC"/>
</dbReference>
<feature type="region of interest" description="Disordered" evidence="3">
    <location>
        <begin position="1"/>
        <end position="41"/>
    </location>
</feature>
<dbReference type="PANTHER" id="PTHR11487:SF0">
    <property type="entry name" value="S-ACYL FATTY ACID SYNTHASE THIOESTERASE, MEDIUM CHAIN"/>
    <property type="match status" value="1"/>
</dbReference>
<gene>
    <name evidence="5" type="ordered locus">Ndas_1033</name>
</gene>
<dbReference type="InterPro" id="IPR020802">
    <property type="entry name" value="TesA-like"/>
</dbReference>
<reference evidence="5 6" key="1">
    <citation type="journal article" date="2010" name="Stand. Genomic Sci.">
        <title>Complete genome sequence of Nocardiopsis dassonvillei type strain (IMRU 509).</title>
        <authorList>
            <person name="Sun H."/>
            <person name="Lapidus A."/>
            <person name="Nolan M."/>
            <person name="Lucas S."/>
            <person name="Del Rio T.G."/>
            <person name="Tice H."/>
            <person name="Cheng J.F."/>
            <person name="Tapia R."/>
            <person name="Han C."/>
            <person name="Goodwin L."/>
            <person name="Pitluck S."/>
            <person name="Pagani I."/>
            <person name="Ivanova N."/>
            <person name="Mavromatis K."/>
            <person name="Mikhailova N."/>
            <person name="Pati A."/>
            <person name="Chen A."/>
            <person name="Palaniappan K."/>
            <person name="Land M."/>
            <person name="Hauser L."/>
            <person name="Chang Y.J."/>
            <person name="Jeffries C.D."/>
            <person name="Djao O.D."/>
            <person name="Rohde M."/>
            <person name="Sikorski J."/>
            <person name="Goker M."/>
            <person name="Woyke T."/>
            <person name="Bristow J."/>
            <person name="Eisen J.A."/>
            <person name="Markowitz V."/>
            <person name="Hugenholtz P."/>
            <person name="Kyrpides N.C."/>
            <person name="Klenk H.P."/>
        </authorList>
    </citation>
    <scope>NUCLEOTIDE SEQUENCE [LARGE SCALE GENOMIC DNA]</scope>
    <source>
        <strain evidence="6">ATCC 23218 / DSM 43111 / CIP 107115 / JCM 7437 / KCTC 9190 / NBRC 14626 / NCTC 10488 / NRRL B-5397 / IMRU 509</strain>
    </source>
</reference>
<dbReference type="Gene3D" id="3.40.50.1820">
    <property type="entry name" value="alpha/beta hydrolase"/>
    <property type="match status" value="1"/>
</dbReference>
<dbReference type="EC" id="3.1.2.14" evidence="5"/>
<dbReference type="AlphaFoldDB" id="D7B185"/>
<dbReference type="PANTHER" id="PTHR11487">
    <property type="entry name" value="THIOESTERASE"/>
    <property type="match status" value="1"/>
</dbReference>